<keyword evidence="1" id="KW-0479">Metal-binding</keyword>
<keyword evidence="3" id="KW-0862">Zinc</keyword>
<dbReference type="EMBL" id="JNVN01000114">
    <property type="protein sequence ID" value="KHJ36199.1"/>
    <property type="molecule type" value="Genomic_DNA"/>
</dbReference>
<dbReference type="Proteomes" id="UP000030854">
    <property type="component" value="Unassembled WGS sequence"/>
</dbReference>
<evidence type="ECO:0000256" key="4">
    <source>
        <dbReference type="PROSITE-ProRule" id="PRU00091"/>
    </source>
</evidence>
<name>A0A0B1PI86_UNCNE</name>
<sequence length="229" mass="25786">MDRQRPQFGKGKSSTYLPAVLRAPEPPKCMEMESEQPPSPLSPIESIKSFWKFGSPKSTEVDLDVNFKNLSQEAIDLKGLGNVTGPPTRVHWKPDMFSRHCDLPSALCTQTFSVFWRRHHCRRCGLIFCHLHSLYTAPLDQDANFHPLGKPSRVCQRCMAQWNTWIERHSSIIKENTVGLNGQLKMEESKPLKIASFPKAPIKADQTLAVAGSSGMGKSVSSDWTWSTF</sequence>
<dbReference type="STRING" id="52586.A0A0B1PI86"/>
<dbReference type="InterPro" id="IPR011011">
    <property type="entry name" value="Znf_FYVE_PHD"/>
</dbReference>
<organism evidence="6 7">
    <name type="scientific">Uncinula necator</name>
    <name type="common">Grape powdery mildew</name>
    <dbReference type="NCBI Taxonomy" id="52586"/>
    <lineage>
        <taxon>Eukaryota</taxon>
        <taxon>Fungi</taxon>
        <taxon>Dikarya</taxon>
        <taxon>Ascomycota</taxon>
        <taxon>Pezizomycotina</taxon>
        <taxon>Leotiomycetes</taxon>
        <taxon>Erysiphales</taxon>
        <taxon>Erysiphaceae</taxon>
        <taxon>Erysiphe</taxon>
    </lineage>
</organism>
<dbReference type="InterPro" id="IPR000306">
    <property type="entry name" value="Znf_FYVE"/>
</dbReference>
<dbReference type="SMART" id="SM00064">
    <property type="entry name" value="FYVE"/>
    <property type="match status" value="1"/>
</dbReference>
<accession>A0A0B1PI86</accession>
<evidence type="ECO:0000256" key="3">
    <source>
        <dbReference type="ARBA" id="ARBA00022833"/>
    </source>
</evidence>
<dbReference type="OMA" id="HCSNYFR"/>
<dbReference type="PANTHER" id="PTHR23164">
    <property type="entry name" value="EARLY ENDOSOME ANTIGEN 1"/>
    <property type="match status" value="1"/>
</dbReference>
<dbReference type="Pfam" id="PF01363">
    <property type="entry name" value="FYVE"/>
    <property type="match status" value="1"/>
</dbReference>
<dbReference type="CDD" id="cd15760">
    <property type="entry name" value="FYVE_scVPS27p_like"/>
    <property type="match status" value="1"/>
</dbReference>
<dbReference type="InterPro" id="IPR017455">
    <property type="entry name" value="Znf_FYVE-rel"/>
</dbReference>
<keyword evidence="7" id="KW-1185">Reference proteome</keyword>
<comment type="caution">
    <text evidence="6">The sequence shown here is derived from an EMBL/GenBank/DDBJ whole genome shotgun (WGS) entry which is preliminary data.</text>
</comment>
<protein>
    <submittedName>
        <fullName evidence="6">Putative fyve domain</fullName>
    </submittedName>
</protein>
<dbReference type="AlphaFoldDB" id="A0A0B1PI86"/>
<keyword evidence="2 4" id="KW-0863">Zinc-finger</keyword>
<dbReference type="SUPFAM" id="SSF57903">
    <property type="entry name" value="FYVE/PHD zinc finger"/>
    <property type="match status" value="1"/>
</dbReference>
<dbReference type="InterPro" id="IPR013083">
    <property type="entry name" value="Znf_RING/FYVE/PHD"/>
</dbReference>
<dbReference type="Gene3D" id="3.30.40.10">
    <property type="entry name" value="Zinc/RING finger domain, C3HC4 (zinc finger)"/>
    <property type="match status" value="1"/>
</dbReference>
<dbReference type="PANTHER" id="PTHR23164:SF30">
    <property type="entry name" value="EARLY ENDOSOME ANTIGEN 1"/>
    <property type="match status" value="1"/>
</dbReference>
<evidence type="ECO:0000256" key="1">
    <source>
        <dbReference type="ARBA" id="ARBA00022723"/>
    </source>
</evidence>
<proteinExistence type="predicted"/>
<dbReference type="HOGENOM" id="CLU_082207_0_0_1"/>
<dbReference type="GO" id="GO:0008270">
    <property type="term" value="F:zinc ion binding"/>
    <property type="evidence" value="ECO:0007669"/>
    <property type="project" value="UniProtKB-KW"/>
</dbReference>
<evidence type="ECO:0000313" key="7">
    <source>
        <dbReference type="Proteomes" id="UP000030854"/>
    </source>
</evidence>
<gene>
    <name evidence="6" type="ORF">EV44_g3094</name>
</gene>
<reference evidence="6 7" key="1">
    <citation type="journal article" date="2014" name="BMC Genomics">
        <title>Adaptive genomic structural variation in the grape powdery mildew pathogen, Erysiphe necator.</title>
        <authorList>
            <person name="Jones L."/>
            <person name="Riaz S."/>
            <person name="Morales-Cruz A."/>
            <person name="Amrine K.C."/>
            <person name="McGuire B."/>
            <person name="Gubler W.D."/>
            <person name="Walker M.A."/>
            <person name="Cantu D."/>
        </authorList>
    </citation>
    <scope>NUCLEOTIDE SEQUENCE [LARGE SCALE GENOMIC DNA]</scope>
    <source>
        <strain evidence="7">c</strain>
    </source>
</reference>
<evidence type="ECO:0000256" key="2">
    <source>
        <dbReference type="ARBA" id="ARBA00022771"/>
    </source>
</evidence>
<evidence type="ECO:0000313" key="6">
    <source>
        <dbReference type="EMBL" id="KHJ36199.1"/>
    </source>
</evidence>
<evidence type="ECO:0000259" key="5">
    <source>
        <dbReference type="PROSITE" id="PS50178"/>
    </source>
</evidence>
<feature type="domain" description="FYVE-type" evidence="5">
    <location>
        <begin position="108"/>
        <end position="163"/>
    </location>
</feature>
<dbReference type="PROSITE" id="PS50178">
    <property type="entry name" value="ZF_FYVE"/>
    <property type="match status" value="1"/>
</dbReference>